<dbReference type="NCBIfam" id="TIGR01894">
    <property type="entry name" value="cas_TM1795_cmr1"/>
    <property type="match status" value="1"/>
</dbReference>
<dbReference type="Pfam" id="PF03787">
    <property type="entry name" value="RAMPs"/>
    <property type="match status" value="1"/>
</dbReference>
<dbReference type="Proteomes" id="UP001201020">
    <property type="component" value="Chromosome"/>
</dbReference>
<name>A0A9Y1BLJ9_9ARCH</name>
<reference evidence="3" key="1">
    <citation type="journal article" date="2022" name="Nat. Microbiol.">
        <title>Unique mobile elements and scalable gene flow at the prokaryote-eukaryote boundary revealed by circularized Asgard archaea genomes.</title>
        <authorList>
            <person name="Wu F."/>
            <person name="Speth D.R."/>
            <person name="Philosof A."/>
            <person name="Cremiere A."/>
            <person name="Narayanan A."/>
            <person name="Barco R.A."/>
            <person name="Connon S.A."/>
            <person name="Amend J.P."/>
            <person name="Antoshechkin I.A."/>
            <person name="Orphan V.J."/>
        </authorList>
    </citation>
    <scope>NUCLEOTIDE SEQUENCE</scope>
    <source>
        <strain evidence="3">PM71</strain>
    </source>
</reference>
<evidence type="ECO:0000313" key="3">
    <source>
        <dbReference type="EMBL" id="UJG41238.1"/>
    </source>
</evidence>
<sequence>MKEYEHISVKFEIVTPLFLRGYDQSKAEFRLSSFKGALRFWWRAIAWKYFKLKTIDELYRNETMIFSSTDKSVGKSKVILNAEVDYFKKGHFKGYGKNEYGLSYLTYGIKKHKDDIKEYVLPPVNGKINIYFRNLNKKCKKSIKNSIIKALIALSYFGGIGARSRRGLGSFHIEEIKNGDELEYIQSKNVKDLKINIENFLAEFKEEDQIQINDLLYSRFSRYSRACLLKIDSDVNKLLNSIGFELLKYRSYGDSGELPGGIRAERNFKRDHDLMLDFTNKNKIEEHPERIIFGLPHNYYFQSNKTSVMISPFSNSATRRASPLFIKIIKVQQHYAAIGLILKSKFLQNNKLKIIATKQHRIRNRTVKKIVNSTEVPLAVNWSFLDSFFDRFDCKEEI</sequence>
<dbReference type="InterPro" id="IPR005537">
    <property type="entry name" value="RAMP_III_fam"/>
</dbReference>
<protein>
    <submittedName>
        <fullName evidence="3">Type III-B CRISPR module RAMP protein Cmr1</fullName>
    </submittedName>
</protein>
<accession>A0A9Y1BLJ9</accession>
<organism evidence="3">
    <name type="scientific">Candidatus Heimdallarchaeum aukensis</name>
    <dbReference type="NCBI Taxonomy" id="2876573"/>
    <lineage>
        <taxon>Archaea</taxon>
        <taxon>Promethearchaeati</taxon>
        <taxon>Candidatus Heimdallarchaeota</taxon>
        <taxon>Candidatus Heimdallarchaeia (ex Rinke et al. 2021) (nom. nud.)</taxon>
        <taxon>Candidatus Heimdallarchaeales</taxon>
        <taxon>Candidatus Heimdallarchaeaceae</taxon>
        <taxon>Candidatus Heimdallarchaeum</taxon>
    </lineage>
</organism>
<keyword evidence="1" id="KW-0051">Antiviral defense</keyword>
<gene>
    <name evidence="3" type="primary">cmr1</name>
    <name evidence="3" type="ORF">K9W45_01950</name>
</gene>
<dbReference type="AlphaFoldDB" id="A0A9Y1BLJ9"/>
<dbReference type="GO" id="GO:0051607">
    <property type="term" value="P:defense response to virus"/>
    <property type="evidence" value="ECO:0007669"/>
    <property type="project" value="UniProtKB-KW"/>
</dbReference>
<dbReference type="EMBL" id="CP084166">
    <property type="protein sequence ID" value="UJG41238.1"/>
    <property type="molecule type" value="Genomic_DNA"/>
</dbReference>
<dbReference type="InterPro" id="IPR007522">
    <property type="entry name" value="CRISPR-assoc_prot_TM1795"/>
</dbReference>
<proteinExistence type="predicted"/>
<evidence type="ECO:0000256" key="1">
    <source>
        <dbReference type="ARBA" id="ARBA00023118"/>
    </source>
</evidence>
<feature type="domain" description="CRISPR type III-associated protein" evidence="2">
    <location>
        <begin position="10"/>
        <end position="171"/>
    </location>
</feature>
<evidence type="ECO:0000259" key="2">
    <source>
        <dbReference type="Pfam" id="PF03787"/>
    </source>
</evidence>